<dbReference type="PANTHER" id="PTHR37486:SF1">
    <property type="entry name" value="STRINGENT STARVATION PROTEIN B"/>
    <property type="match status" value="1"/>
</dbReference>
<dbReference type="Pfam" id="PF04386">
    <property type="entry name" value="SspB"/>
    <property type="match status" value="1"/>
</dbReference>
<dbReference type="GO" id="GO:0005840">
    <property type="term" value="C:ribosome"/>
    <property type="evidence" value="ECO:0007669"/>
    <property type="project" value="TreeGrafter"/>
</dbReference>
<name>B8GML3_THISH</name>
<dbReference type="Proteomes" id="UP000002383">
    <property type="component" value="Chromosome"/>
</dbReference>
<feature type="compositionally biased region" description="Gly residues" evidence="1">
    <location>
        <begin position="112"/>
        <end position="131"/>
    </location>
</feature>
<dbReference type="PANTHER" id="PTHR37486">
    <property type="entry name" value="STRINGENT STARVATION PROTEIN B"/>
    <property type="match status" value="1"/>
</dbReference>
<dbReference type="EMBL" id="CP001339">
    <property type="protein sequence ID" value="ACL71845.1"/>
    <property type="molecule type" value="Genomic_DNA"/>
</dbReference>
<dbReference type="OrthoDB" id="9797358at2"/>
<dbReference type="HOGENOM" id="CLU_118425_1_1_6"/>
<evidence type="ECO:0000313" key="2">
    <source>
        <dbReference type="EMBL" id="ACL71845.1"/>
    </source>
</evidence>
<proteinExistence type="predicted"/>
<organism evidence="2 3">
    <name type="scientific">Thioalkalivibrio sulfidiphilus (strain HL-EbGR7)</name>
    <dbReference type="NCBI Taxonomy" id="396588"/>
    <lineage>
        <taxon>Bacteria</taxon>
        <taxon>Pseudomonadati</taxon>
        <taxon>Pseudomonadota</taxon>
        <taxon>Gammaproteobacteria</taxon>
        <taxon>Chromatiales</taxon>
        <taxon>Ectothiorhodospiraceae</taxon>
        <taxon>Thioalkalivibrio</taxon>
    </lineage>
</organism>
<dbReference type="InterPro" id="IPR036760">
    <property type="entry name" value="SspB-like_sf"/>
</dbReference>
<protein>
    <submittedName>
        <fullName evidence="2">Stringent starvation protein B</fullName>
    </submittedName>
</protein>
<dbReference type="KEGG" id="tgr:Tgr7_0753"/>
<dbReference type="eggNOG" id="COG2969">
    <property type="taxonomic scope" value="Bacteria"/>
</dbReference>
<dbReference type="InterPro" id="IPR007481">
    <property type="entry name" value="SspB"/>
</dbReference>
<dbReference type="SUPFAM" id="SSF101738">
    <property type="entry name" value="SspB-like"/>
    <property type="match status" value="1"/>
</dbReference>
<accession>B8GML3</accession>
<dbReference type="Gene3D" id="2.30.30.220">
    <property type="entry name" value="SspB-like"/>
    <property type="match status" value="1"/>
</dbReference>
<dbReference type="RefSeq" id="WP_012637333.1">
    <property type="nucleotide sequence ID" value="NC_011901.1"/>
</dbReference>
<evidence type="ECO:0000313" key="3">
    <source>
        <dbReference type="Proteomes" id="UP000002383"/>
    </source>
</evidence>
<dbReference type="AlphaFoldDB" id="B8GML3"/>
<dbReference type="STRING" id="396588.Tgr7_0753"/>
<dbReference type="GO" id="GO:0005829">
    <property type="term" value="C:cytosol"/>
    <property type="evidence" value="ECO:0007669"/>
    <property type="project" value="TreeGrafter"/>
</dbReference>
<sequence length="138" mass="14648">MSVTTVPMTSSRPYLVRAIYQWIVDNGLTPHLLVDAAGEDVQVPRDYVEGGRIVMNIAPMAVQGLTLGNEEITFSARFGGKPMSVQIPVYRVLAIYTRENGQGMMFPEEGDGGPSTPGPGGEGGGTEGGKGSHLRVVK</sequence>
<feature type="region of interest" description="Disordered" evidence="1">
    <location>
        <begin position="105"/>
        <end position="138"/>
    </location>
</feature>
<gene>
    <name evidence="2" type="ordered locus">Tgr7_0753</name>
</gene>
<dbReference type="GO" id="GO:0045732">
    <property type="term" value="P:positive regulation of protein catabolic process"/>
    <property type="evidence" value="ECO:0007669"/>
    <property type="project" value="TreeGrafter"/>
</dbReference>
<keyword evidence="3" id="KW-1185">Reference proteome</keyword>
<evidence type="ECO:0000256" key="1">
    <source>
        <dbReference type="SAM" id="MobiDB-lite"/>
    </source>
</evidence>
<reference evidence="2 3" key="1">
    <citation type="journal article" date="2011" name="Stand. Genomic Sci.">
        <title>Complete genome sequence of 'Thioalkalivibrio sulfidophilus' HL-EbGr7.</title>
        <authorList>
            <person name="Muyzer G."/>
            <person name="Sorokin D.Y."/>
            <person name="Mavromatis K."/>
            <person name="Lapidus A."/>
            <person name="Clum A."/>
            <person name="Ivanova N."/>
            <person name="Pati A."/>
            <person name="d'Haeseleer P."/>
            <person name="Woyke T."/>
            <person name="Kyrpides N.C."/>
        </authorList>
    </citation>
    <scope>NUCLEOTIDE SEQUENCE [LARGE SCALE GENOMIC DNA]</scope>
    <source>
        <strain evidence="2 3">HL-EbGR7</strain>
    </source>
</reference>
<dbReference type="NCBIfam" id="NF008769">
    <property type="entry name" value="PRK11798.2-5"/>
    <property type="match status" value="1"/>
</dbReference>